<dbReference type="AlphaFoldDB" id="M1CJ76"/>
<dbReference type="OMA" id="ISHKESM"/>
<accession>M1CJ76</accession>
<dbReference type="InParanoid" id="M1CJ76"/>
<reference evidence="1" key="2">
    <citation type="submission" date="2015-06" db="UniProtKB">
        <authorList>
            <consortium name="EnsemblPlants"/>
        </authorList>
    </citation>
    <scope>IDENTIFICATION</scope>
    <source>
        <strain evidence="1">DM1-3 516 R44</strain>
    </source>
</reference>
<dbReference type="CDD" id="cd09272">
    <property type="entry name" value="RNase_HI_RT_Ty1"/>
    <property type="match status" value="1"/>
</dbReference>
<keyword evidence="2" id="KW-1185">Reference proteome</keyword>
<sequence length="172" mass="19251">MGLLMPAGTTNQLMTYCDSDWGACMETRRSVTGYLVKLGGAVISWKFKKQEIVSRSSAEAEFRSMAACTTELTWLVGLFNELGVQVQQPITLRCDSKASIQIAANPIFHERTKHIDIDCHFIREMISQGMIKTDHVSTEEQLADVLTKGLGRAQHEYLLRKLGLKDIFKPSA</sequence>
<reference evidence="2" key="1">
    <citation type="journal article" date="2011" name="Nature">
        <title>Genome sequence and analysis of the tuber crop potato.</title>
        <authorList>
            <consortium name="The Potato Genome Sequencing Consortium"/>
        </authorList>
    </citation>
    <scope>NUCLEOTIDE SEQUENCE [LARGE SCALE GENOMIC DNA]</scope>
    <source>
        <strain evidence="2">cv. DM1-3 516 R44</strain>
    </source>
</reference>
<dbReference type="InterPro" id="IPR043502">
    <property type="entry name" value="DNA/RNA_pol_sf"/>
</dbReference>
<evidence type="ECO:0000313" key="1">
    <source>
        <dbReference type="EnsemblPlants" id="PGSC0003DMT400068534"/>
    </source>
</evidence>
<dbReference type="HOGENOM" id="CLU_001650_6_2_1"/>
<dbReference type="SUPFAM" id="SSF56672">
    <property type="entry name" value="DNA/RNA polymerases"/>
    <property type="match status" value="1"/>
</dbReference>
<organism evidence="1 2">
    <name type="scientific">Solanum tuberosum</name>
    <name type="common">Potato</name>
    <dbReference type="NCBI Taxonomy" id="4113"/>
    <lineage>
        <taxon>Eukaryota</taxon>
        <taxon>Viridiplantae</taxon>
        <taxon>Streptophyta</taxon>
        <taxon>Embryophyta</taxon>
        <taxon>Tracheophyta</taxon>
        <taxon>Spermatophyta</taxon>
        <taxon>Magnoliopsida</taxon>
        <taxon>eudicotyledons</taxon>
        <taxon>Gunneridae</taxon>
        <taxon>Pentapetalae</taxon>
        <taxon>asterids</taxon>
        <taxon>lamiids</taxon>
        <taxon>Solanales</taxon>
        <taxon>Solanaceae</taxon>
        <taxon>Solanoideae</taxon>
        <taxon>Solaneae</taxon>
        <taxon>Solanum</taxon>
    </lineage>
</organism>
<proteinExistence type="predicted"/>
<protein>
    <submittedName>
        <fullName evidence="1">Retroelement pol polyprotein</fullName>
    </submittedName>
</protein>
<dbReference type="Gramene" id="PGSC0003DMT400068534">
    <property type="protein sequence ID" value="PGSC0003DMT400068534"/>
    <property type="gene ID" value="PGSC0003DMG400026659"/>
</dbReference>
<evidence type="ECO:0000313" key="2">
    <source>
        <dbReference type="Proteomes" id="UP000011115"/>
    </source>
</evidence>
<dbReference type="Proteomes" id="UP000011115">
    <property type="component" value="Unassembled WGS sequence"/>
</dbReference>
<dbReference type="PaxDb" id="4113-PGSC0003DMT400068534"/>
<dbReference type="EnsemblPlants" id="PGSC0003DMT400068534">
    <property type="protein sequence ID" value="PGSC0003DMT400068534"/>
    <property type="gene ID" value="PGSC0003DMG400026659"/>
</dbReference>
<dbReference type="STRING" id="4113.M1CJ76"/>
<name>M1CJ76_SOLTU</name>
<dbReference type="eggNOG" id="KOG0017">
    <property type="taxonomic scope" value="Eukaryota"/>
</dbReference>
<dbReference type="PANTHER" id="PTHR11439:SF444">
    <property type="entry name" value="HELICASE ATP-BINDING DOMAIN-CONTAINING PROTEIN"/>
    <property type="match status" value="1"/>
</dbReference>
<dbReference type="PANTHER" id="PTHR11439">
    <property type="entry name" value="GAG-POL-RELATED RETROTRANSPOSON"/>
    <property type="match status" value="1"/>
</dbReference>